<protein>
    <submittedName>
        <fullName evidence="2">Uncharacterized protein</fullName>
    </submittedName>
</protein>
<accession>A0A1H3EUP0</accession>
<organism evidence="2 3">
    <name type="scientific">Citreimonas salinaria</name>
    <dbReference type="NCBI Taxonomy" id="321339"/>
    <lineage>
        <taxon>Bacteria</taxon>
        <taxon>Pseudomonadati</taxon>
        <taxon>Pseudomonadota</taxon>
        <taxon>Alphaproteobacteria</taxon>
        <taxon>Rhodobacterales</taxon>
        <taxon>Roseobacteraceae</taxon>
        <taxon>Citreimonas</taxon>
    </lineage>
</organism>
<reference evidence="2 3" key="1">
    <citation type="submission" date="2016-10" db="EMBL/GenBank/DDBJ databases">
        <authorList>
            <person name="de Groot N.N."/>
        </authorList>
    </citation>
    <scope>NUCLEOTIDE SEQUENCE [LARGE SCALE GENOMIC DNA]</scope>
    <source>
        <strain evidence="2 3">DSM 26880</strain>
    </source>
</reference>
<feature type="compositionally biased region" description="Basic and acidic residues" evidence="1">
    <location>
        <begin position="26"/>
        <end position="47"/>
    </location>
</feature>
<name>A0A1H3EUP0_9RHOB</name>
<dbReference type="OrthoDB" id="7933758at2"/>
<dbReference type="EMBL" id="FNPF01000001">
    <property type="protein sequence ID" value="SDX82456.1"/>
    <property type="molecule type" value="Genomic_DNA"/>
</dbReference>
<proteinExistence type="predicted"/>
<dbReference type="Proteomes" id="UP000199286">
    <property type="component" value="Unassembled WGS sequence"/>
</dbReference>
<evidence type="ECO:0000256" key="1">
    <source>
        <dbReference type="SAM" id="MobiDB-lite"/>
    </source>
</evidence>
<gene>
    <name evidence="2" type="ORF">SAMN05444340_1017</name>
</gene>
<dbReference type="AlphaFoldDB" id="A0A1H3EUP0"/>
<sequence length="61" mass="6904">MLSPVKVSEYAHALYRSLGPQAEAEAARRARNCEQSGETKDAAEWRRIQQSITQMRGPRES</sequence>
<feature type="region of interest" description="Disordered" evidence="1">
    <location>
        <begin position="26"/>
        <end position="61"/>
    </location>
</feature>
<evidence type="ECO:0000313" key="3">
    <source>
        <dbReference type="Proteomes" id="UP000199286"/>
    </source>
</evidence>
<dbReference type="RefSeq" id="WP_089877359.1">
    <property type="nucleotide sequence ID" value="NZ_FNPF01000001.1"/>
</dbReference>
<evidence type="ECO:0000313" key="2">
    <source>
        <dbReference type="EMBL" id="SDX82456.1"/>
    </source>
</evidence>
<keyword evidence="3" id="KW-1185">Reference proteome</keyword>